<dbReference type="PROSITE" id="PS50826">
    <property type="entry name" value="RUN"/>
    <property type="match status" value="1"/>
</dbReference>
<dbReference type="InterPro" id="IPR004012">
    <property type="entry name" value="Run_dom"/>
</dbReference>
<evidence type="ECO:0000259" key="1">
    <source>
        <dbReference type="PROSITE" id="PS50826"/>
    </source>
</evidence>
<protein>
    <recommendedName>
        <fullName evidence="1">RUN domain-containing protein</fullName>
    </recommendedName>
</protein>
<evidence type="ECO:0000313" key="3">
    <source>
        <dbReference type="Proteomes" id="UP000005226"/>
    </source>
</evidence>
<dbReference type="InterPro" id="IPR047343">
    <property type="entry name" value="RUSC1_2"/>
</dbReference>
<dbReference type="InParanoid" id="A0A674M9H0"/>
<dbReference type="PANTHER" id="PTHR15591:SF13">
    <property type="entry name" value="RUN DOMAIN-CONTAINING PROTEIN"/>
    <property type="match status" value="1"/>
</dbReference>
<dbReference type="GeneTree" id="ENSGT00940000179166"/>
<proteinExistence type="predicted"/>
<name>A0A674M9H0_TAKRU</name>
<organism evidence="2 3">
    <name type="scientific">Takifugu rubripes</name>
    <name type="common">Japanese pufferfish</name>
    <name type="synonym">Fugu rubripes</name>
    <dbReference type="NCBI Taxonomy" id="31033"/>
    <lineage>
        <taxon>Eukaryota</taxon>
        <taxon>Metazoa</taxon>
        <taxon>Chordata</taxon>
        <taxon>Craniata</taxon>
        <taxon>Vertebrata</taxon>
        <taxon>Euteleostomi</taxon>
        <taxon>Actinopterygii</taxon>
        <taxon>Neopterygii</taxon>
        <taxon>Teleostei</taxon>
        <taxon>Neoteleostei</taxon>
        <taxon>Acanthomorphata</taxon>
        <taxon>Eupercaria</taxon>
        <taxon>Tetraodontiformes</taxon>
        <taxon>Tetradontoidea</taxon>
        <taxon>Tetraodontidae</taxon>
        <taxon>Takifugu</taxon>
    </lineage>
</organism>
<dbReference type="Ensembl" id="ENSTRUT00000091293.1">
    <property type="protein sequence ID" value="ENSTRUP00000057708.1"/>
    <property type="gene ID" value="ENSTRUG00000030988.1"/>
</dbReference>
<dbReference type="Proteomes" id="UP000005226">
    <property type="component" value="Chromosome 6"/>
</dbReference>
<reference evidence="2" key="3">
    <citation type="submission" date="2025-09" db="UniProtKB">
        <authorList>
            <consortium name="Ensembl"/>
        </authorList>
    </citation>
    <scope>IDENTIFICATION</scope>
</reference>
<dbReference type="Pfam" id="PF02759">
    <property type="entry name" value="RUN"/>
    <property type="match status" value="1"/>
</dbReference>
<dbReference type="GO" id="GO:0031410">
    <property type="term" value="C:cytoplasmic vesicle"/>
    <property type="evidence" value="ECO:0007669"/>
    <property type="project" value="TreeGrafter"/>
</dbReference>
<dbReference type="AlphaFoldDB" id="A0A674M9H0"/>
<sequence length="132" mass="14374">MAEASAGPRREGLMPPNTDTERYRSHVMRLGNSSCSPTIAGLVLEHLCPSIQNILEDGLRDHKLDLIIGQRRNHPWSVVEVSTRTGKCHQTLPTCLSDGTGSLFVPLQVPPQKSSTGWCVKSGCVRSSPRTA</sequence>
<dbReference type="Gene3D" id="1.20.58.900">
    <property type="match status" value="1"/>
</dbReference>
<reference evidence="2" key="2">
    <citation type="submission" date="2025-08" db="UniProtKB">
        <authorList>
            <consortium name="Ensembl"/>
        </authorList>
    </citation>
    <scope>IDENTIFICATION</scope>
</reference>
<accession>A0A674M9H0</accession>
<evidence type="ECO:0000313" key="2">
    <source>
        <dbReference type="Ensembl" id="ENSTRUP00000057708.1"/>
    </source>
</evidence>
<feature type="domain" description="RUN" evidence="1">
    <location>
        <begin position="38"/>
        <end position="132"/>
    </location>
</feature>
<dbReference type="PANTHER" id="PTHR15591">
    <property type="entry name" value="RUN AND SH3 DOMAIN CONTAINING"/>
    <property type="match status" value="1"/>
</dbReference>
<keyword evidence="3" id="KW-1185">Reference proteome</keyword>
<reference evidence="2 3" key="1">
    <citation type="journal article" date="2011" name="Genome Biol. Evol.">
        <title>Integration of the genetic map and genome assembly of fugu facilitates insights into distinct features of genome evolution in teleosts and mammals.</title>
        <authorList>
            <person name="Kai W."/>
            <person name="Kikuchi K."/>
            <person name="Tohari S."/>
            <person name="Chew A.K."/>
            <person name="Tay A."/>
            <person name="Fujiwara A."/>
            <person name="Hosoya S."/>
            <person name="Suetake H."/>
            <person name="Naruse K."/>
            <person name="Brenner S."/>
            <person name="Suzuki Y."/>
            <person name="Venkatesh B."/>
        </authorList>
    </citation>
    <scope>NUCLEOTIDE SEQUENCE [LARGE SCALE GENOMIC DNA]</scope>
</reference>
<dbReference type="InterPro" id="IPR037213">
    <property type="entry name" value="Run_dom_sf"/>
</dbReference>